<dbReference type="GO" id="GO:0008253">
    <property type="term" value="F:5'-nucleotidase activity"/>
    <property type="evidence" value="ECO:0007669"/>
    <property type="project" value="UniProtKB-EC"/>
</dbReference>
<dbReference type="InterPro" id="IPR036907">
    <property type="entry name" value="5'-Nucleotdase_C_sf"/>
</dbReference>
<dbReference type="PANTHER" id="PTHR11575:SF24">
    <property type="entry name" value="5'-NUCLEOTIDASE"/>
    <property type="match status" value="1"/>
</dbReference>
<comment type="caution">
    <text evidence="6">The sequence shown here is derived from an EMBL/GenBank/DDBJ whole genome shotgun (WGS) entry which is preliminary data.</text>
</comment>
<organism evidence="6 7">
    <name type="scientific">Ranatra chinensis</name>
    <dbReference type="NCBI Taxonomy" id="642074"/>
    <lineage>
        <taxon>Eukaryota</taxon>
        <taxon>Metazoa</taxon>
        <taxon>Ecdysozoa</taxon>
        <taxon>Arthropoda</taxon>
        <taxon>Hexapoda</taxon>
        <taxon>Insecta</taxon>
        <taxon>Pterygota</taxon>
        <taxon>Neoptera</taxon>
        <taxon>Paraneoptera</taxon>
        <taxon>Hemiptera</taxon>
        <taxon>Heteroptera</taxon>
        <taxon>Panheteroptera</taxon>
        <taxon>Nepomorpha</taxon>
        <taxon>Nepidae</taxon>
        <taxon>Ranatrinae</taxon>
        <taxon>Ranatra</taxon>
    </lineage>
</organism>
<dbReference type="Gene3D" id="3.60.21.10">
    <property type="match status" value="1"/>
</dbReference>
<dbReference type="Pfam" id="PF02872">
    <property type="entry name" value="5_nucleotid_C"/>
    <property type="match status" value="1"/>
</dbReference>
<dbReference type="PANTHER" id="PTHR11575">
    <property type="entry name" value="5'-NUCLEOTIDASE-RELATED"/>
    <property type="match status" value="1"/>
</dbReference>
<dbReference type="SUPFAM" id="SSF55816">
    <property type="entry name" value="5'-nucleotidase (syn. UDP-sugar hydrolase), C-terminal domain"/>
    <property type="match status" value="1"/>
</dbReference>
<evidence type="ECO:0000313" key="7">
    <source>
        <dbReference type="Proteomes" id="UP001558652"/>
    </source>
</evidence>
<reference evidence="6 7" key="1">
    <citation type="submission" date="2024-07" db="EMBL/GenBank/DDBJ databases">
        <title>Chromosome-level genome assembly of the water stick insect Ranatra chinensis (Heteroptera: Nepidae).</title>
        <authorList>
            <person name="Liu X."/>
        </authorList>
    </citation>
    <scope>NUCLEOTIDE SEQUENCE [LARGE SCALE GENOMIC DNA]</scope>
    <source>
        <strain evidence="6">Cailab_2021Rc</strain>
        <tissue evidence="6">Muscle</tissue>
    </source>
</reference>
<evidence type="ECO:0000313" key="6">
    <source>
        <dbReference type="EMBL" id="KAL1138354.1"/>
    </source>
</evidence>
<comment type="catalytic activity">
    <reaction evidence="1">
        <text>a ribonucleoside 5'-phosphate + H2O = a ribonucleoside + phosphate</text>
        <dbReference type="Rhea" id="RHEA:12484"/>
        <dbReference type="ChEBI" id="CHEBI:15377"/>
        <dbReference type="ChEBI" id="CHEBI:18254"/>
        <dbReference type="ChEBI" id="CHEBI:43474"/>
        <dbReference type="ChEBI" id="CHEBI:58043"/>
        <dbReference type="EC" id="3.1.3.5"/>
    </reaction>
</comment>
<feature type="domain" description="5'-Nucleotidase C-terminal" evidence="5">
    <location>
        <begin position="204"/>
        <end position="321"/>
    </location>
</feature>
<evidence type="ECO:0000256" key="2">
    <source>
        <dbReference type="ARBA" id="ARBA00006654"/>
    </source>
</evidence>
<evidence type="ECO:0000259" key="5">
    <source>
        <dbReference type="Pfam" id="PF02872"/>
    </source>
</evidence>
<dbReference type="GO" id="GO:0000166">
    <property type="term" value="F:nucleotide binding"/>
    <property type="evidence" value="ECO:0007669"/>
    <property type="project" value="UniProtKB-KW"/>
</dbReference>
<accession>A0ABD0YQV9</accession>
<dbReference type="SUPFAM" id="SSF56300">
    <property type="entry name" value="Metallo-dependent phosphatases"/>
    <property type="match status" value="1"/>
</dbReference>
<dbReference type="InterPro" id="IPR029052">
    <property type="entry name" value="Metallo-depent_PP-like"/>
</dbReference>
<name>A0ABD0YQV9_9HEMI</name>
<comment type="similarity">
    <text evidence="2 4">Belongs to the 5'-nucleotidase family.</text>
</comment>
<dbReference type="Proteomes" id="UP001558652">
    <property type="component" value="Unassembled WGS sequence"/>
</dbReference>
<evidence type="ECO:0000256" key="1">
    <source>
        <dbReference type="ARBA" id="ARBA00000815"/>
    </source>
</evidence>
<dbReference type="AlphaFoldDB" id="A0ABD0YQV9"/>
<proteinExistence type="inferred from homology"/>
<keyword evidence="4" id="KW-0547">Nucleotide-binding</keyword>
<keyword evidence="7" id="KW-1185">Reference proteome</keyword>
<dbReference type="Gene3D" id="3.90.780.10">
    <property type="entry name" value="5'-Nucleotidase, C-terminal domain"/>
    <property type="match status" value="1"/>
</dbReference>
<evidence type="ECO:0000256" key="4">
    <source>
        <dbReference type="RuleBase" id="RU362119"/>
    </source>
</evidence>
<gene>
    <name evidence="6" type="ORF">AAG570_008418</name>
</gene>
<dbReference type="EMBL" id="JBFDAA010000003">
    <property type="protein sequence ID" value="KAL1138354.1"/>
    <property type="molecule type" value="Genomic_DNA"/>
</dbReference>
<protein>
    <recommendedName>
        <fullName evidence="3">5'-nucleotidase</fullName>
        <ecNumber evidence="3">3.1.3.5</ecNumber>
    </recommendedName>
</protein>
<sequence length="328" mass="36113">MVKTPCTVCNIDFEKEPGLQGVNLHKWISLNVSGVHIGVVGYLTPDTMFLSQTEDVFLSDEVDSIRKTAREAREAGAQIVIAVGHSGYDMDCRIAKEVENIDLVVGGHTNTFLYTGTPPDIEVPADVYPHIETQQSGKRVPVVQAFAWTKYLGYLELKFNDNFEIVSYEGNPILMDRTKPKDETVENELKEWKEALSARTAKYVGSTSVDLDGNCRQKECNLGNMVADALYEYGENAARKQSWPSVPLVIYNGGGVRSSIALNSTGGNLTMGDVLTVSPFENQLRLVKVNGSVLKQTFEVSVKEYDPTGVILKGAFLQMSGAYQIIIT</sequence>
<dbReference type="InterPro" id="IPR008334">
    <property type="entry name" value="5'-Nucleotdase_C"/>
</dbReference>
<keyword evidence="4" id="KW-0378">Hydrolase</keyword>
<dbReference type="EC" id="3.1.3.5" evidence="3"/>
<evidence type="ECO:0000256" key="3">
    <source>
        <dbReference type="ARBA" id="ARBA00012643"/>
    </source>
</evidence>
<dbReference type="InterPro" id="IPR006179">
    <property type="entry name" value="5_nucleotidase/apyrase"/>
</dbReference>
<dbReference type="PRINTS" id="PR01607">
    <property type="entry name" value="APYRASEFAMLY"/>
</dbReference>